<dbReference type="SUPFAM" id="SSF48452">
    <property type="entry name" value="TPR-like"/>
    <property type="match status" value="1"/>
</dbReference>
<name>A0ABW2AQM1_9MICO</name>
<dbReference type="RefSeq" id="WP_377820867.1">
    <property type="nucleotide sequence ID" value="NZ_JBHSWJ010000002.1"/>
</dbReference>
<dbReference type="Proteomes" id="UP001596356">
    <property type="component" value="Unassembled WGS sequence"/>
</dbReference>
<evidence type="ECO:0000313" key="1">
    <source>
        <dbReference type="EMBL" id="MFC6713247.1"/>
    </source>
</evidence>
<reference evidence="2" key="1">
    <citation type="journal article" date="2019" name="Int. J. Syst. Evol. Microbiol.">
        <title>The Global Catalogue of Microorganisms (GCM) 10K type strain sequencing project: providing services to taxonomists for standard genome sequencing and annotation.</title>
        <authorList>
            <consortium name="The Broad Institute Genomics Platform"/>
            <consortium name="The Broad Institute Genome Sequencing Center for Infectious Disease"/>
            <person name="Wu L."/>
            <person name="Ma J."/>
        </authorList>
    </citation>
    <scope>NUCLEOTIDE SEQUENCE [LARGE SCALE GENOMIC DNA]</scope>
    <source>
        <strain evidence="2">NBRC 106593</strain>
    </source>
</reference>
<protein>
    <submittedName>
        <fullName evidence="1">Co-chaperone YbbN</fullName>
    </submittedName>
</protein>
<keyword evidence="2" id="KW-1185">Reference proteome</keyword>
<comment type="caution">
    <text evidence="1">The sequence shown here is derived from an EMBL/GenBank/DDBJ whole genome shotgun (WGS) entry which is preliminary data.</text>
</comment>
<dbReference type="EMBL" id="JBHSWJ010000002">
    <property type="protein sequence ID" value="MFC6713247.1"/>
    <property type="molecule type" value="Genomic_DNA"/>
</dbReference>
<evidence type="ECO:0000313" key="2">
    <source>
        <dbReference type="Proteomes" id="UP001596356"/>
    </source>
</evidence>
<dbReference type="Gene3D" id="1.25.40.10">
    <property type="entry name" value="Tetratricopeptide repeat domain"/>
    <property type="match status" value="1"/>
</dbReference>
<dbReference type="Gene3D" id="3.40.30.10">
    <property type="entry name" value="Glutaredoxin"/>
    <property type="match status" value="1"/>
</dbReference>
<dbReference type="InterPro" id="IPR011990">
    <property type="entry name" value="TPR-like_helical_dom_sf"/>
</dbReference>
<gene>
    <name evidence="1" type="ORF">ACFQBT_05055</name>
</gene>
<dbReference type="SUPFAM" id="SSF52833">
    <property type="entry name" value="Thioredoxin-like"/>
    <property type="match status" value="1"/>
</dbReference>
<organism evidence="1 2">
    <name type="scientific">Branchiibius cervicis</name>
    <dbReference type="NCBI Taxonomy" id="908252"/>
    <lineage>
        <taxon>Bacteria</taxon>
        <taxon>Bacillati</taxon>
        <taxon>Actinomycetota</taxon>
        <taxon>Actinomycetes</taxon>
        <taxon>Micrococcales</taxon>
        <taxon>Dermacoccaceae</taxon>
        <taxon>Branchiibius</taxon>
    </lineage>
</organism>
<sequence length="313" mass="32317">MPEKPLTAASLRGAVDLSALAKPASTRSAPTAGAAGPGIAPSGLVQQVDDSSFGAAVEMSLDVPVILAVYSGARAASKQHVDELAGLVGEYGGRLVLATADIDTAMQIRQALQVQQVPMVLALIKGQPLPLYMGPQPADAVRGVFDQVLQAAQQAGVTGTVPVEGAPAAAEEPEPDEDPLLTQAYDAIEAGDYDAAIAAYDQILAATPDDEGARLGKGQVLLLQRTADLDAAAVREAAAQNPTDVAAQTQVADLDLLGGHVEDAFSRLIDLVRATSGDERTAAREHLIGLFDIIGPTDERVKKARTALMSALY</sequence>
<dbReference type="Pfam" id="PF14561">
    <property type="entry name" value="TPR_20"/>
    <property type="match status" value="1"/>
</dbReference>
<dbReference type="InterPro" id="IPR036249">
    <property type="entry name" value="Thioredoxin-like_sf"/>
</dbReference>
<accession>A0ABW2AQM1</accession>
<proteinExistence type="predicted"/>